<keyword evidence="2" id="KW-1185">Reference proteome</keyword>
<evidence type="ECO:0000313" key="1">
    <source>
        <dbReference type="EMBL" id="KAF2083953.1"/>
    </source>
</evidence>
<accession>A0A9P4LWF0</accession>
<name>A0A9P4LWF0_9PEZI</name>
<dbReference type="PANTHER" id="PTHR37490:SF1">
    <property type="entry name" value="GLYCOSYLTRANSFERASE 2-LIKE DOMAIN-CONTAINING PROTEIN"/>
    <property type="match status" value="1"/>
</dbReference>
<comment type="caution">
    <text evidence="1">The sequence shown here is derived from an EMBL/GenBank/DDBJ whole genome shotgun (WGS) entry which is preliminary data.</text>
</comment>
<organism evidence="1 2">
    <name type="scientific">Saccharata proteae CBS 121410</name>
    <dbReference type="NCBI Taxonomy" id="1314787"/>
    <lineage>
        <taxon>Eukaryota</taxon>
        <taxon>Fungi</taxon>
        <taxon>Dikarya</taxon>
        <taxon>Ascomycota</taxon>
        <taxon>Pezizomycotina</taxon>
        <taxon>Dothideomycetes</taxon>
        <taxon>Dothideomycetes incertae sedis</taxon>
        <taxon>Botryosphaeriales</taxon>
        <taxon>Saccharataceae</taxon>
        <taxon>Saccharata</taxon>
    </lineage>
</organism>
<protein>
    <submittedName>
        <fullName evidence="1">Uncharacterized protein</fullName>
    </submittedName>
</protein>
<dbReference type="OrthoDB" id="28755at2759"/>
<evidence type="ECO:0000313" key="2">
    <source>
        <dbReference type="Proteomes" id="UP000799776"/>
    </source>
</evidence>
<sequence length="271" mass="31490">MPRLDWMYEPTSQLDIVVSMYKEPTWEVRSIVSALEEIPTVYNRHPRVIIYTKDPDADVLALQRETGAANVTKLPNVGRESHTFLHHILSNWNDLAAQTLFIQAEVHMVDAFLARIRDYYLPSTGMMALGYSGRTCDCNDCGDRDWHDTNPNNTIASVYQRVHNQTCDRALMSYRGQFIASARRIRAVDPAIYEELSRDLSEPESWSFKDEFRYDVDRVNTVDAPQFGYTVERLWNILFQCSDPYVAWLCPSFENGISRWGSRRDCQCFDY</sequence>
<dbReference type="PANTHER" id="PTHR37490">
    <property type="entry name" value="EXPRESSED PROTEIN"/>
    <property type="match status" value="1"/>
</dbReference>
<reference evidence="1" key="1">
    <citation type="journal article" date="2020" name="Stud. Mycol.">
        <title>101 Dothideomycetes genomes: a test case for predicting lifestyles and emergence of pathogens.</title>
        <authorList>
            <person name="Haridas S."/>
            <person name="Albert R."/>
            <person name="Binder M."/>
            <person name="Bloem J."/>
            <person name="Labutti K."/>
            <person name="Salamov A."/>
            <person name="Andreopoulos B."/>
            <person name="Baker S."/>
            <person name="Barry K."/>
            <person name="Bills G."/>
            <person name="Bluhm B."/>
            <person name="Cannon C."/>
            <person name="Castanera R."/>
            <person name="Culley D."/>
            <person name="Daum C."/>
            <person name="Ezra D."/>
            <person name="Gonzalez J."/>
            <person name="Henrissat B."/>
            <person name="Kuo A."/>
            <person name="Liang C."/>
            <person name="Lipzen A."/>
            <person name="Lutzoni F."/>
            <person name="Magnuson J."/>
            <person name="Mondo S."/>
            <person name="Nolan M."/>
            <person name="Ohm R."/>
            <person name="Pangilinan J."/>
            <person name="Park H.-J."/>
            <person name="Ramirez L."/>
            <person name="Alfaro M."/>
            <person name="Sun H."/>
            <person name="Tritt A."/>
            <person name="Yoshinaga Y."/>
            <person name="Zwiers L.-H."/>
            <person name="Turgeon B."/>
            <person name="Goodwin S."/>
            <person name="Spatafora J."/>
            <person name="Crous P."/>
            <person name="Grigoriev I."/>
        </authorList>
    </citation>
    <scope>NUCLEOTIDE SEQUENCE</scope>
    <source>
        <strain evidence="1">CBS 121410</strain>
    </source>
</reference>
<dbReference type="EMBL" id="ML978750">
    <property type="protein sequence ID" value="KAF2083953.1"/>
    <property type="molecule type" value="Genomic_DNA"/>
</dbReference>
<proteinExistence type="predicted"/>
<dbReference type="Pfam" id="PF11913">
    <property type="entry name" value="DUF3431"/>
    <property type="match status" value="1"/>
</dbReference>
<dbReference type="InterPro" id="IPR021838">
    <property type="entry name" value="DUF3431"/>
</dbReference>
<dbReference type="Proteomes" id="UP000799776">
    <property type="component" value="Unassembled WGS sequence"/>
</dbReference>
<dbReference type="AlphaFoldDB" id="A0A9P4LWF0"/>
<gene>
    <name evidence="1" type="ORF">K490DRAFT_76185</name>
</gene>